<organism evidence="1 2">
    <name type="scientific">Diversispora epigaea</name>
    <dbReference type="NCBI Taxonomy" id="1348612"/>
    <lineage>
        <taxon>Eukaryota</taxon>
        <taxon>Fungi</taxon>
        <taxon>Fungi incertae sedis</taxon>
        <taxon>Mucoromycota</taxon>
        <taxon>Glomeromycotina</taxon>
        <taxon>Glomeromycetes</taxon>
        <taxon>Diversisporales</taxon>
        <taxon>Diversisporaceae</taxon>
        <taxon>Diversispora</taxon>
    </lineage>
</organism>
<accession>A0A397IZG7</accession>
<evidence type="ECO:0000313" key="1">
    <source>
        <dbReference type="EMBL" id="RHZ80012.1"/>
    </source>
</evidence>
<gene>
    <name evidence="1" type="ORF">Glove_139g261</name>
</gene>
<keyword evidence="2" id="KW-1185">Reference proteome</keyword>
<reference evidence="1 2" key="1">
    <citation type="submission" date="2018-08" db="EMBL/GenBank/DDBJ databases">
        <title>Genome and evolution of the arbuscular mycorrhizal fungus Diversispora epigaea (formerly Glomus versiforme) and its bacterial endosymbionts.</title>
        <authorList>
            <person name="Sun X."/>
            <person name="Fei Z."/>
            <person name="Harrison M."/>
        </authorList>
    </citation>
    <scope>NUCLEOTIDE SEQUENCE [LARGE SCALE GENOMIC DNA]</scope>
    <source>
        <strain evidence="1 2">IT104</strain>
    </source>
</reference>
<name>A0A397IZG7_9GLOM</name>
<sequence>MNVLLFDVCDQNEDPYGDEEDDSMESGDKVNNLYLQLFLPNIRGSMTVDFNYLLKCASFEMYGLITGCHLLTSHLYHLSNEGILEFCRELPALHILN</sequence>
<dbReference type="EMBL" id="PQFF01000130">
    <property type="protein sequence ID" value="RHZ80012.1"/>
    <property type="molecule type" value="Genomic_DNA"/>
</dbReference>
<comment type="caution">
    <text evidence="1">The sequence shown here is derived from an EMBL/GenBank/DDBJ whole genome shotgun (WGS) entry which is preliminary data.</text>
</comment>
<dbReference type="Proteomes" id="UP000266861">
    <property type="component" value="Unassembled WGS sequence"/>
</dbReference>
<evidence type="ECO:0000313" key="2">
    <source>
        <dbReference type="Proteomes" id="UP000266861"/>
    </source>
</evidence>
<proteinExistence type="predicted"/>
<dbReference type="AlphaFoldDB" id="A0A397IZG7"/>
<protein>
    <submittedName>
        <fullName evidence="1">Uncharacterized protein</fullName>
    </submittedName>
</protein>